<gene>
    <name evidence="3" type="ORF">FOZ60_007308</name>
</gene>
<dbReference type="Proteomes" id="UP000541610">
    <property type="component" value="Unassembled WGS sequence"/>
</dbReference>
<feature type="non-terminal residue" evidence="3">
    <location>
        <position position="100"/>
    </location>
</feature>
<name>A0A7J6NMN9_PEROL</name>
<evidence type="ECO:0000313" key="3">
    <source>
        <dbReference type="EMBL" id="KAF4684820.1"/>
    </source>
</evidence>
<feature type="signal peptide" evidence="2">
    <location>
        <begin position="1"/>
        <end position="17"/>
    </location>
</feature>
<dbReference type="EMBL" id="JABANP010000292">
    <property type="protein sequence ID" value="KAF4684820.1"/>
    <property type="molecule type" value="Genomic_DNA"/>
</dbReference>
<sequence>MVKLLGIVVVFPAVVNASSPEKRLGRKRLGPESRPADETKEYLPFPKKTAEEMMGKAFAEYKDEGRGRLLHCTAERADLSVKSASLNAKERLECGGAVRG</sequence>
<accession>A0A7J6NMN9</accession>
<feature type="region of interest" description="Disordered" evidence="1">
    <location>
        <begin position="19"/>
        <end position="41"/>
    </location>
</feature>
<reference evidence="3 4" key="1">
    <citation type="submission" date="2020-04" db="EMBL/GenBank/DDBJ databases">
        <title>Perkinsus olseni comparative genomics.</title>
        <authorList>
            <person name="Bogema D.R."/>
        </authorList>
    </citation>
    <scope>NUCLEOTIDE SEQUENCE [LARGE SCALE GENOMIC DNA]</scope>
    <source>
        <strain evidence="3">00978-12</strain>
    </source>
</reference>
<evidence type="ECO:0000256" key="2">
    <source>
        <dbReference type="SAM" id="SignalP"/>
    </source>
</evidence>
<keyword evidence="2" id="KW-0732">Signal</keyword>
<evidence type="ECO:0000313" key="4">
    <source>
        <dbReference type="Proteomes" id="UP000541610"/>
    </source>
</evidence>
<feature type="chain" id="PRO_5029643221" evidence="2">
    <location>
        <begin position="18"/>
        <end position="100"/>
    </location>
</feature>
<evidence type="ECO:0000256" key="1">
    <source>
        <dbReference type="SAM" id="MobiDB-lite"/>
    </source>
</evidence>
<comment type="caution">
    <text evidence="3">The sequence shown here is derived from an EMBL/GenBank/DDBJ whole genome shotgun (WGS) entry which is preliminary data.</text>
</comment>
<dbReference type="AlphaFoldDB" id="A0A7J6NMN9"/>
<protein>
    <submittedName>
        <fullName evidence="3">Uncharacterized protein</fullName>
    </submittedName>
</protein>
<proteinExistence type="predicted"/>
<feature type="compositionally biased region" description="Basic and acidic residues" evidence="1">
    <location>
        <begin position="29"/>
        <end position="41"/>
    </location>
</feature>
<organism evidence="3 4">
    <name type="scientific">Perkinsus olseni</name>
    <name type="common">Perkinsus atlanticus</name>
    <dbReference type="NCBI Taxonomy" id="32597"/>
    <lineage>
        <taxon>Eukaryota</taxon>
        <taxon>Sar</taxon>
        <taxon>Alveolata</taxon>
        <taxon>Perkinsozoa</taxon>
        <taxon>Perkinsea</taxon>
        <taxon>Perkinsida</taxon>
        <taxon>Perkinsidae</taxon>
        <taxon>Perkinsus</taxon>
    </lineage>
</organism>